<reference evidence="3" key="1">
    <citation type="submission" date="2019-10" db="EMBL/GenBank/DDBJ databases">
        <title>Lactobacillus agilis SY212 Whole Genome Sequencing Project.</title>
        <authorList>
            <person name="Suzuki S."/>
            <person name="Endo A."/>
            <person name="Maeno S."/>
            <person name="Shiwa Y."/>
            <person name="Matsutani M."/>
            <person name="Kajikawa A."/>
        </authorList>
    </citation>
    <scope>NUCLEOTIDE SEQUENCE</scope>
    <source>
        <strain evidence="3">SY212</strain>
    </source>
</reference>
<sequence length="355" mass="39821">MKSIKDYVSLEQKFYEGILNRYDVLFEDILTSANVNDFKEIVIYATGSSLNAAYGALPFMNKCLDIPIRIEEPSIIKNYLPSVGNEVLNIAISQGGHSYSVIELVKMLQQQGKKVFVFTSELESPLAKASENIISMGMPVEEMPYVSAGYSVLILDLMLLSLKLAIKTGKLTSDDELNSLKQIQQVVNKMPEVIKSSEIWISKLETKLAIAKRIIFIGYGATYGVAREGETKITETVRISSWGKELEEYMHGPYLGLKNEDIILFIEPNGRLKERANLLKKFLNKYVTNVVTIYANEGSSLENDLQLAVNVPEEFTALFMTIPIHLMSYRLSKLKGIDLTVSAYPDFDQITASKI</sequence>
<dbReference type="SUPFAM" id="SSF53697">
    <property type="entry name" value="SIS domain"/>
    <property type="match status" value="1"/>
</dbReference>
<dbReference type="Proteomes" id="UP000494265">
    <property type="component" value="Unassembled WGS sequence"/>
</dbReference>
<organism evidence="3">
    <name type="scientific">Ligilactobacillus agilis</name>
    <dbReference type="NCBI Taxonomy" id="1601"/>
    <lineage>
        <taxon>Bacteria</taxon>
        <taxon>Bacillati</taxon>
        <taxon>Bacillota</taxon>
        <taxon>Bacilli</taxon>
        <taxon>Lactobacillales</taxon>
        <taxon>Lactobacillaceae</taxon>
        <taxon>Ligilactobacillus</taxon>
    </lineage>
</organism>
<dbReference type="GO" id="GO:0006002">
    <property type="term" value="P:fructose 6-phosphate metabolic process"/>
    <property type="evidence" value="ECO:0007669"/>
    <property type="project" value="TreeGrafter"/>
</dbReference>
<dbReference type="GO" id="GO:0006487">
    <property type="term" value="P:protein N-linked glycosylation"/>
    <property type="evidence" value="ECO:0007669"/>
    <property type="project" value="TreeGrafter"/>
</dbReference>
<dbReference type="InterPro" id="IPR035490">
    <property type="entry name" value="GlmS/FrlB_SIS"/>
</dbReference>
<proteinExistence type="predicted"/>
<evidence type="ECO:0000256" key="1">
    <source>
        <dbReference type="ARBA" id="ARBA00022737"/>
    </source>
</evidence>
<dbReference type="Pfam" id="PF01380">
    <property type="entry name" value="SIS"/>
    <property type="match status" value="2"/>
</dbReference>
<keyword evidence="3" id="KW-0032">Aminotransferase</keyword>
<dbReference type="GO" id="GO:0004360">
    <property type="term" value="F:glutamine-fructose-6-phosphate transaminase (isomerizing) activity"/>
    <property type="evidence" value="ECO:0007669"/>
    <property type="project" value="TreeGrafter"/>
</dbReference>
<dbReference type="InterPro" id="IPR046348">
    <property type="entry name" value="SIS_dom_sf"/>
</dbReference>
<dbReference type="PANTHER" id="PTHR10937:SF17">
    <property type="entry name" value="GLUCOSAMINE-FRUCTOSE-6-PHOSPHATE AMINOTRANSFERASE"/>
    <property type="match status" value="1"/>
</dbReference>
<name>A0A6F9XL17_9LACO</name>
<dbReference type="GO" id="GO:0006047">
    <property type="term" value="P:UDP-N-acetylglucosamine metabolic process"/>
    <property type="evidence" value="ECO:0007669"/>
    <property type="project" value="TreeGrafter"/>
</dbReference>
<comment type="caution">
    <text evidence="3">The sequence shown here is derived from an EMBL/GenBank/DDBJ whole genome shotgun (WGS) entry which is preliminary data.</text>
</comment>
<dbReference type="AlphaFoldDB" id="A0A6F9XL17"/>
<dbReference type="PROSITE" id="PS51464">
    <property type="entry name" value="SIS"/>
    <property type="match status" value="2"/>
</dbReference>
<gene>
    <name evidence="3" type="primary">glmS_2</name>
    <name evidence="3" type="ORF">SY212_09760</name>
</gene>
<keyword evidence="3" id="KW-0808">Transferase</keyword>
<accession>A0A6F9XL17</accession>
<feature type="domain" description="SIS" evidence="2">
    <location>
        <begin position="30"/>
        <end position="170"/>
    </location>
</feature>
<dbReference type="InterPro" id="IPR001347">
    <property type="entry name" value="SIS_dom"/>
</dbReference>
<dbReference type="PANTHER" id="PTHR10937">
    <property type="entry name" value="GLUCOSAMINE--FRUCTOSE-6-PHOSPHATE AMINOTRANSFERASE, ISOMERIZING"/>
    <property type="match status" value="1"/>
</dbReference>
<dbReference type="InterPro" id="IPR035466">
    <property type="entry name" value="GlmS/AgaS_SIS"/>
</dbReference>
<dbReference type="CDD" id="cd05009">
    <property type="entry name" value="SIS_GlmS_GlmD_2"/>
    <property type="match status" value="1"/>
</dbReference>
<protein>
    <submittedName>
        <fullName evidence="3">Glutamine--fructose-6-phosphate aminotransferase</fullName>
    </submittedName>
</protein>
<feature type="domain" description="SIS" evidence="2">
    <location>
        <begin position="204"/>
        <end position="342"/>
    </location>
</feature>
<dbReference type="EMBL" id="BLAM01000098">
    <property type="protein sequence ID" value="GET05946.1"/>
    <property type="molecule type" value="Genomic_DNA"/>
</dbReference>
<dbReference type="RefSeq" id="WP_172584563.1">
    <property type="nucleotide sequence ID" value="NZ_BLAM01000098.1"/>
</dbReference>
<evidence type="ECO:0000259" key="2">
    <source>
        <dbReference type="PROSITE" id="PS51464"/>
    </source>
</evidence>
<evidence type="ECO:0000313" key="3">
    <source>
        <dbReference type="EMBL" id="GET05946.1"/>
    </source>
</evidence>
<dbReference type="GO" id="GO:0097367">
    <property type="term" value="F:carbohydrate derivative binding"/>
    <property type="evidence" value="ECO:0007669"/>
    <property type="project" value="InterPro"/>
</dbReference>
<dbReference type="Gene3D" id="3.40.50.10490">
    <property type="entry name" value="Glucose-6-phosphate isomerase like protein, domain 1"/>
    <property type="match status" value="2"/>
</dbReference>
<dbReference type="CDD" id="cd05008">
    <property type="entry name" value="SIS_GlmS_GlmD_1"/>
    <property type="match status" value="1"/>
</dbReference>
<keyword evidence="1" id="KW-0677">Repeat</keyword>